<evidence type="ECO:0000313" key="3">
    <source>
        <dbReference type="Proteomes" id="UP000310066"/>
    </source>
</evidence>
<comment type="caution">
    <text evidence="2">The sequence shown here is derived from an EMBL/GenBank/DDBJ whole genome shotgun (WGS) entry which is preliminary data.</text>
</comment>
<dbReference type="AlphaFoldDB" id="A0A4U0UVH9"/>
<gene>
    <name evidence="2" type="ORF">B0A54_08862</name>
</gene>
<dbReference type="OrthoDB" id="3893184at2759"/>
<accession>A0A4U0UVH9</accession>
<dbReference type="EMBL" id="NAJP01000035">
    <property type="protein sequence ID" value="TKA40074.1"/>
    <property type="molecule type" value="Genomic_DNA"/>
</dbReference>
<feature type="compositionally biased region" description="Polar residues" evidence="1">
    <location>
        <begin position="282"/>
        <end position="320"/>
    </location>
</feature>
<feature type="region of interest" description="Disordered" evidence="1">
    <location>
        <begin position="184"/>
        <end position="270"/>
    </location>
</feature>
<proteinExistence type="predicted"/>
<dbReference type="Proteomes" id="UP000310066">
    <property type="component" value="Unassembled WGS sequence"/>
</dbReference>
<evidence type="ECO:0000256" key="1">
    <source>
        <dbReference type="SAM" id="MobiDB-lite"/>
    </source>
</evidence>
<feature type="compositionally biased region" description="Low complexity" evidence="1">
    <location>
        <begin position="196"/>
        <end position="224"/>
    </location>
</feature>
<reference evidence="2 3" key="1">
    <citation type="submission" date="2017-03" db="EMBL/GenBank/DDBJ databases">
        <title>Genomes of endolithic fungi from Antarctica.</title>
        <authorList>
            <person name="Coleine C."/>
            <person name="Masonjones S."/>
            <person name="Stajich J.E."/>
        </authorList>
    </citation>
    <scope>NUCLEOTIDE SEQUENCE [LARGE SCALE GENOMIC DNA]</scope>
    <source>
        <strain evidence="2 3">CCFEE 5311</strain>
    </source>
</reference>
<feature type="compositionally biased region" description="Low complexity" evidence="1">
    <location>
        <begin position="239"/>
        <end position="253"/>
    </location>
</feature>
<evidence type="ECO:0000313" key="2">
    <source>
        <dbReference type="EMBL" id="TKA40074.1"/>
    </source>
</evidence>
<protein>
    <submittedName>
        <fullName evidence="2">Uncharacterized protein</fullName>
    </submittedName>
</protein>
<organism evidence="2 3">
    <name type="scientific">Friedmanniomyces endolithicus</name>
    <dbReference type="NCBI Taxonomy" id="329885"/>
    <lineage>
        <taxon>Eukaryota</taxon>
        <taxon>Fungi</taxon>
        <taxon>Dikarya</taxon>
        <taxon>Ascomycota</taxon>
        <taxon>Pezizomycotina</taxon>
        <taxon>Dothideomycetes</taxon>
        <taxon>Dothideomycetidae</taxon>
        <taxon>Mycosphaerellales</taxon>
        <taxon>Teratosphaeriaceae</taxon>
        <taxon>Friedmanniomyces</taxon>
    </lineage>
</organism>
<sequence length="416" mass="44895">MSTSGTQGGSSVARTATATQSTSQALSNFVHAILRDNGSELDVVEEVASMLADMRPLMRADIESQVANLQTGQQDRIKRIDLQRAIFGQIMGRHEQGSLLENTRTRTYMAVCKLFNAQQWPVTEADEMASARYGPHDPRWVPVTRDRRPPMTPEAQIAMLQSLLEAVNFVIEEVAGMLAAKRRLRRPSARHQQDEASASTGGPTTTSTLASTTTRAPAARPSSTVEPSSATRPAFMSGPAPTAAASSTRRPASMSGPPSTAGASSTRRPASISGLATTATLASEQATASSPIGAYQSNTSTKSKSSAVDEPQSSQRSRAQAVNAPWTAKETLAVALAWWDDNLEQDVAKRQGHGTTARVAQHNQWIETHGRELQVKPGDRSWDALDQRVRNLRKAGTTLAELRAQCEEEQRRAGQR</sequence>
<feature type="compositionally biased region" description="Polar residues" evidence="1">
    <location>
        <begin position="256"/>
        <end position="270"/>
    </location>
</feature>
<name>A0A4U0UVH9_9PEZI</name>
<feature type="region of interest" description="Disordered" evidence="1">
    <location>
        <begin position="282"/>
        <end position="323"/>
    </location>
</feature>